<dbReference type="Pfam" id="PF01594">
    <property type="entry name" value="AI-2E_transport"/>
    <property type="match status" value="1"/>
</dbReference>
<comment type="similarity">
    <text evidence="2">Belongs to the autoinducer-2 exporter (AI-2E) (TC 2.A.86) family.</text>
</comment>
<comment type="subcellular location">
    <subcellularLocation>
        <location evidence="1">Membrane</location>
        <topology evidence="1">Multi-pass membrane protein</topology>
    </subcellularLocation>
</comment>
<dbReference type="RefSeq" id="WP_068587970.1">
    <property type="nucleotide sequence ID" value="NZ_FTNK01000007.1"/>
</dbReference>
<feature type="transmembrane region" description="Helical" evidence="6">
    <location>
        <begin position="154"/>
        <end position="179"/>
    </location>
</feature>
<feature type="transmembrane region" description="Helical" evidence="6">
    <location>
        <begin position="35"/>
        <end position="56"/>
    </location>
</feature>
<dbReference type="PANTHER" id="PTHR21716:SF68">
    <property type="entry name" value="TRANSPORT PROTEIN YTVI-RELATED"/>
    <property type="match status" value="1"/>
</dbReference>
<protein>
    <submittedName>
        <fullName evidence="7">Sporulation integral membrane protein YtvI</fullName>
    </submittedName>
</protein>
<feature type="transmembrane region" description="Helical" evidence="6">
    <location>
        <begin position="221"/>
        <end position="238"/>
    </location>
</feature>
<evidence type="ECO:0000256" key="6">
    <source>
        <dbReference type="SAM" id="Phobius"/>
    </source>
</evidence>
<evidence type="ECO:0000256" key="3">
    <source>
        <dbReference type="ARBA" id="ARBA00022692"/>
    </source>
</evidence>
<gene>
    <name evidence="7" type="ORF">SAMN05421578_107229</name>
</gene>
<evidence type="ECO:0000313" key="8">
    <source>
        <dbReference type="Proteomes" id="UP000186666"/>
    </source>
</evidence>
<sequence>MLPLYKKYWRTFFDIGLIALTVFLTMFIFSKLYQLATPVFLSFIIFLLIEPFAKFLHKRGLNKAISSAISILLFVLIILGGILAGGIIVISQISHMHDQLPYYTRVFQWQFTQSLNFLHTKADLLPPNLTEKMNEYFTLITNSASDILINFLKYLFSAFTSFSSFLGNFAIAIILAFFLSTEIETWRRIASDKSPQTIKNAYAFLKNSVFKSIGSYIKAQMILVLICFVILYIGLLILGTGNELTLALLGALLDIIPLVGVSFIMIPWIIYLVIVGNIGLAIGLGVLFIVILITRQLLEPKIAGNSIGVTSAFLMLSFMIISLSLFGVAGLILSPILLILIKELLMQGYLKRWIRLPHEEFEVSPFDMDQRAESDIEPIVEVEDNKPII</sequence>
<feature type="transmembrane region" description="Helical" evidence="6">
    <location>
        <begin position="244"/>
        <end position="264"/>
    </location>
</feature>
<feature type="transmembrane region" description="Helical" evidence="6">
    <location>
        <begin position="271"/>
        <end position="293"/>
    </location>
</feature>
<evidence type="ECO:0000256" key="2">
    <source>
        <dbReference type="ARBA" id="ARBA00009773"/>
    </source>
</evidence>
<evidence type="ECO:0000256" key="5">
    <source>
        <dbReference type="ARBA" id="ARBA00023136"/>
    </source>
</evidence>
<proteinExistence type="inferred from homology"/>
<feature type="transmembrane region" description="Helical" evidence="6">
    <location>
        <begin position="12"/>
        <end position="29"/>
    </location>
</feature>
<dbReference type="EMBL" id="FTNK01000007">
    <property type="protein sequence ID" value="SIR13941.1"/>
    <property type="molecule type" value="Genomic_DNA"/>
</dbReference>
<accession>A0ABY1K1X1</accession>
<keyword evidence="5 6" id="KW-0472">Membrane</keyword>
<dbReference type="InterPro" id="IPR002549">
    <property type="entry name" value="AI-2E-like"/>
</dbReference>
<comment type="caution">
    <text evidence="7">The sequence shown here is derived from an EMBL/GenBank/DDBJ whole genome shotgun (WGS) entry which is preliminary data.</text>
</comment>
<evidence type="ECO:0000256" key="1">
    <source>
        <dbReference type="ARBA" id="ARBA00004141"/>
    </source>
</evidence>
<keyword evidence="3 6" id="KW-0812">Transmembrane</keyword>
<reference evidence="7 8" key="1">
    <citation type="submission" date="2017-01" db="EMBL/GenBank/DDBJ databases">
        <authorList>
            <person name="Varghese N."/>
            <person name="Submissions S."/>
        </authorList>
    </citation>
    <scope>NUCLEOTIDE SEQUENCE [LARGE SCALE GENOMIC DNA]</scope>
    <source>
        <strain evidence="7 8">ATCC 23464</strain>
    </source>
</reference>
<feature type="transmembrane region" description="Helical" evidence="6">
    <location>
        <begin position="313"/>
        <end position="341"/>
    </location>
</feature>
<keyword evidence="4 6" id="KW-1133">Transmembrane helix</keyword>
<evidence type="ECO:0000256" key="4">
    <source>
        <dbReference type="ARBA" id="ARBA00022989"/>
    </source>
</evidence>
<organism evidence="7 8">
    <name type="scientific">Paenibacillus macquariensis</name>
    <dbReference type="NCBI Taxonomy" id="948756"/>
    <lineage>
        <taxon>Bacteria</taxon>
        <taxon>Bacillati</taxon>
        <taxon>Bacillota</taxon>
        <taxon>Bacilli</taxon>
        <taxon>Bacillales</taxon>
        <taxon>Paenibacillaceae</taxon>
        <taxon>Paenibacillus</taxon>
    </lineage>
</organism>
<keyword evidence="8" id="KW-1185">Reference proteome</keyword>
<name>A0ABY1K1X1_9BACL</name>
<feature type="transmembrane region" description="Helical" evidence="6">
    <location>
        <begin position="68"/>
        <end position="93"/>
    </location>
</feature>
<dbReference type="Proteomes" id="UP000186666">
    <property type="component" value="Unassembled WGS sequence"/>
</dbReference>
<dbReference type="PANTHER" id="PTHR21716">
    <property type="entry name" value="TRANSMEMBRANE PROTEIN"/>
    <property type="match status" value="1"/>
</dbReference>
<evidence type="ECO:0000313" key="7">
    <source>
        <dbReference type="EMBL" id="SIR13941.1"/>
    </source>
</evidence>